<dbReference type="SMART" id="SM00382">
    <property type="entry name" value="AAA"/>
    <property type="match status" value="1"/>
</dbReference>
<dbReference type="InterPro" id="IPR017871">
    <property type="entry name" value="ABC_transporter-like_CS"/>
</dbReference>
<dbReference type="OrthoDB" id="9805029at2"/>
<dbReference type="PANTHER" id="PTHR43790:SF4">
    <property type="entry name" value="GUANOSINE IMPORT ATP-BINDING PROTEIN NUPO"/>
    <property type="match status" value="1"/>
</dbReference>
<feature type="domain" description="ABC transporter" evidence="5">
    <location>
        <begin position="279"/>
        <end position="521"/>
    </location>
</feature>
<accession>A0A1M6MJI7</accession>
<dbReference type="InterPro" id="IPR050107">
    <property type="entry name" value="ABC_carbohydrate_import_ATPase"/>
</dbReference>
<evidence type="ECO:0000259" key="5">
    <source>
        <dbReference type="PROSITE" id="PS50893"/>
    </source>
</evidence>
<dbReference type="GO" id="GO:0016887">
    <property type="term" value="F:ATP hydrolysis activity"/>
    <property type="evidence" value="ECO:0007669"/>
    <property type="project" value="InterPro"/>
</dbReference>
<dbReference type="AlphaFoldDB" id="A0A1M6MJI7"/>
<dbReference type="PROSITE" id="PS50893">
    <property type="entry name" value="ABC_TRANSPORTER_2"/>
    <property type="match status" value="2"/>
</dbReference>
<reference evidence="6 7" key="1">
    <citation type="submission" date="2016-11" db="EMBL/GenBank/DDBJ databases">
        <authorList>
            <person name="Jaros S."/>
            <person name="Januszkiewicz K."/>
            <person name="Wedrychowicz H."/>
        </authorList>
    </citation>
    <scope>NUCLEOTIDE SEQUENCE [LARGE SCALE GENOMIC DNA]</scope>
    <source>
        <strain evidence="6 7">GAS499</strain>
    </source>
</reference>
<dbReference type="SUPFAM" id="SSF52540">
    <property type="entry name" value="P-loop containing nucleoside triphosphate hydrolases"/>
    <property type="match status" value="2"/>
</dbReference>
<sequence>MPASSHTEAGPLGAGTPNTGGPPLLEAHGIVKRFGSLLANDITFFDVRPGEVIALLGENGAGKSTLAKILYGYYAADAGEIRVRGLRKEISSPRDARALGIGMVFQNFTLIPALSVFENVALFQNDLPAIMRRGDLLARMRSYSKRFQIAADPRQPVRELAVGEQQKVEILKQVLAGARVLILDEPTKVLAPQECDGLFRTIAELRAEGFGIVLITHKLREVLDCADRIAVMRQGRVVDIVDRATASQEGLLELMFEGALAAPPRPAGISAQHGGAAVLALKGVSTLAGAGGTALRDLSINIRPGEIVGIAGVSGNGQRELGELILGLRQPRTGTKLLWGEDASRWSTATVREKGVASIPDDPFALACVPQLTVRENLALGTGGRYRAGLALDWQKLDGDMARSFAKLGFPRPHFEARAATLSGGNLQRVVLARELAHDPKLIVALYPTRGLDARSTMTVRALLTGARADGAAVLLMSEDLDELFAMSDRLLVLYRGAIAGEFDPADFRSETVGPPMVGAGRHSDAA</sequence>
<organism evidence="6 7">
    <name type="scientific">Bradyrhizobium lablabi</name>
    <dbReference type="NCBI Taxonomy" id="722472"/>
    <lineage>
        <taxon>Bacteria</taxon>
        <taxon>Pseudomonadati</taxon>
        <taxon>Pseudomonadota</taxon>
        <taxon>Alphaproteobacteria</taxon>
        <taxon>Hyphomicrobiales</taxon>
        <taxon>Nitrobacteraceae</taxon>
        <taxon>Bradyrhizobium</taxon>
    </lineage>
</organism>
<proteinExistence type="inferred from homology"/>
<evidence type="ECO:0000256" key="1">
    <source>
        <dbReference type="ARBA" id="ARBA00005417"/>
    </source>
</evidence>
<feature type="domain" description="ABC transporter" evidence="5">
    <location>
        <begin position="25"/>
        <end position="259"/>
    </location>
</feature>
<dbReference type="Proteomes" id="UP000189935">
    <property type="component" value="Chromosome I"/>
</dbReference>
<dbReference type="CDD" id="cd03215">
    <property type="entry name" value="ABC_Carb_Monos_II"/>
    <property type="match status" value="1"/>
</dbReference>
<evidence type="ECO:0000256" key="3">
    <source>
        <dbReference type="ARBA" id="ARBA00022840"/>
    </source>
</evidence>
<keyword evidence="3 6" id="KW-0067">ATP-binding</keyword>
<dbReference type="InterPro" id="IPR027417">
    <property type="entry name" value="P-loop_NTPase"/>
</dbReference>
<keyword evidence="6" id="KW-0762">Sugar transport</keyword>
<dbReference type="PROSITE" id="PS00211">
    <property type="entry name" value="ABC_TRANSPORTER_1"/>
    <property type="match status" value="2"/>
</dbReference>
<comment type="similarity">
    <text evidence="1">Belongs to the ABC transporter superfamily.</text>
</comment>
<protein>
    <submittedName>
        <fullName evidence="6">Simple sugar transport system ATP-binding protein</fullName>
    </submittedName>
</protein>
<dbReference type="EMBL" id="LT670844">
    <property type="protein sequence ID" value="SHJ83566.1"/>
    <property type="molecule type" value="Genomic_DNA"/>
</dbReference>
<keyword evidence="6" id="KW-0813">Transport</keyword>
<dbReference type="Gene3D" id="3.40.50.300">
    <property type="entry name" value="P-loop containing nucleotide triphosphate hydrolases"/>
    <property type="match status" value="2"/>
</dbReference>
<dbReference type="InterPro" id="IPR003439">
    <property type="entry name" value="ABC_transporter-like_ATP-bd"/>
</dbReference>
<gene>
    <name evidence="6" type="ORF">SAMN05444159_1638</name>
</gene>
<evidence type="ECO:0000313" key="6">
    <source>
        <dbReference type="EMBL" id="SHJ83566.1"/>
    </source>
</evidence>
<evidence type="ECO:0000256" key="4">
    <source>
        <dbReference type="ARBA" id="ARBA00024722"/>
    </source>
</evidence>
<dbReference type="InterPro" id="IPR003593">
    <property type="entry name" value="AAA+_ATPase"/>
</dbReference>
<comment type="function">
    <text evidence="4">Involved in beta-(1--&gt;2)glucan export. Transmembrane domains (TMD) form a pore in the inner membrane and the ATP-binding domain (NBD) is responsible for energy generation.</text>
</comment>
<evidence type="ECO:0000313" key="7">
    <source>
        <dbReference type="Proteomes" id="UP000189935"/>
    </source>
</evidence>
<dbReference type="CDD" id="cd03216">
    <property type="entry name" value="ABC_Carb_Monos_I"/>
    <property type="match status" value="1"/>
</dbReference>
<dbReference type="GO" id="GO:0005524">
    <property type="term" value="F:ATP binding"/>
    <property type="evidence" value="ECO:0007669"/>
    <property type="project" value="UniProtKB-KW"/>
</dbReference>
<dbReference type="Pfam" id="PF00005">
    <property type="entry name" value="ABC_tran"/>
    <property type="match status" value="2"/>
</dbReference>
<name>A0A1M6MJI7_9BRAD</name>
<dbReference type="RefSeq" id="WP_079537710.1">
    <property type="nucleotide sequence ID" value="NZ_LT670844.1"/>
</dbReference>
<keyword evidence="2" id="KW-0547">Nucleotide-binding</keyword>
<dbReference type="PANTHER" id="PTHR43790">
    <property type="entry name" value="CARBOHYDRATE TRANSPORT ATP-BINDING PROTEIN MG119-RELATED"/>
    <property type="match status" value="1"/>
</dbReference>
<evidence type="ECO:0000256" key="2">
    <source>
        <dbReference type="ARBA" id="ARBA00022741"/>
    </source>
</evidence>